<comment type="caution">
    <text evidence="8">Lacks conserved residue(s) required for the propagation of feature annotation.</text>
</comment>
<name>A0A173TKD9_9FIRM</name>
<dbReference type="HAMAP" id="MF_01445">
    <property type="entry name" value="TsaD"/>
    <property type="match status" value="1"/>
</dbReference>
<dbReference type="PANTHER" id="PTHR11735:SF6">
    <property type="entry name" value="TRNA N6-ADENOSINE THREONYLCARBAMOYLTRANSFERASE, MITOCHONDRIAL"/>
    <property type="match status" value="1"/>
</dbReference>
<feature type="binding site" evidence="8">
    <location>
        <position position="167"/>
    </location>
    <ligand>
        <name>substrate</name>
    </ligand>
</feature>
<evidence type="ECO:0000256" key="8">
    <source>
        <dbReference type="HAMAP-Rule" id="MF_01445"/>
    </source>
</evidence>
<dbReference type="FunFam" id="3.30.420.40:FF:000040">
    <property type="entry name" value="tRNA N6-adenosine threonylcarbamoyltransferase"/>
    <property type="match status" value="1"/>
</dbReference>
<dbReference type="EMBL" id="PRLD01000002">
    <property type="protein sequence ID" value="RAW59675.1"/>
    <property type="molecule type" value="Genomic_DNA"/>
</dbReference>
<organism evidence="10 16">
    <name type="scientific">Faecalibacterium prausnitzii</name>
    <dbReference type="NCBI Taxonomy" id="853"/>
    <lineage>
        <taxon>Bacteria</taxon>
        <taxon>Bacillati</taxon>
        <taxon>Bacillota</taxon>
        <taxon>Clostridia</taxon>
        <taxon>Eubacteriales</taxon>
        <taxon>Oscillospiraceae</taxon>
        <taxon>Faecalibacterium</taxon>
    </lineage>
</organism>
<reference evidence="12" key="3">
    <citation type="submission" date="2017-07" db="EMBL/GenBank/DDBJ databases">
        <authorList>
            <person name="Sun Z.S."/>
            <person name="Albrecht U."/>
            <person name="Echele G."/>
            <person name="Lee C.C."/>
        </authorList>
    </citation>
    <scope>NUCLEOTIDE SEQUENCE</scope>
    <source>
        <strain evidence="12">CNCM I 4573</strain>
    </source>
</reference>
<feature type="binding site" evidence="8">
    <location>
        <position position="301"/>
    </location>
    <ligand>
        <name>Fe cation</name>
        <dbReference type="ChEBI" id="CHEBI:24875"/>
    </ligand>
</feature>
<dbReference type="GO" id="GO:0005506">
    <property type="term" value="F:iron ion binding"/>
    <property type="evidence" value="ECO:0007669"/>
    <property type="project" value="UniProtKB-UniRule"/>
</dbReference>
<evidence type="ECO:0000256" key="6">
    <source>
        <dbReference type="ARBA" id="ARBA00023315"/>
    </source>
</evidence>
<evidence type="ECO:0000313" key="13">
    <source>
        <dbReference type="EMBL" id="RAW59675.1"/>
    </source>
</evidence>
<dbReference type="Proteomes" id="UP000260733">
    <property type="component" value="Unassembled WGS sequence"/>
</dbReference>
<dbReference type="Proteomes" id="UP000252378">
    <property type="component" value="Unassembled WGS sequence"/>
</dbReference>
<evidence type="ECO:0000256" key="5">
    <source>
        <dbReference type="ARBA" id="ARBA00023004"/>
    </source>
</evidence>
<gene>
    <name evidence="10" type="primary">gcp_2</name>
    <name evidence="8 11" type="synonym">tsaD</name>
    <name evidence="13" type="ORF">C4N24_02600</name>
    <name evidence="14" type="ORF">C7J97_09530</name>
    <name evidence="12" type="ORF">CGS56_02300</name>
    <name evidence="15" type="ORF">DW855_05415</name>
    <name evidence="10" type="ORF">ERS852582_01597</name>
    <name evidence="11" type="ORF">GKD85_06175</name>
</gene>
<dbReference type="NCBIfam" id="TIGR03723">
    <property type="entry name" value="T6A_TsaD_YgjD"/>
    <property type="match status" value="1"/>
</dbReference>
<dbReference type="PRINTS" id="PR00789">
    <property type="entry name" value="OSIALOPTASE"/>
</dbReference>
<reference evidence="15 20" key="5">
    <citation type="submission" date="2018-08" db="EMBL/GenBank/DDBJ databases">
        <title>A genome reference for cultivated species of the human gut microbiota.</title>
        <authorList>
            <person name="Zou Y."/>
            <person name="Xue W."/>
            <person name="Luo G."/>
        </authorList>
    </citation>
    <scope>NUCLEOTIDE SEQUENCE [LARGE SCALE GENOMIC DNA]</scope>
    <source>
        <strain evidence="15 20">AM37-13AC</strain>
    </source>
</reference>
<evidence type="ECO:0000313" key="15">
    <source>
        <dbReference type="EMBL" id="RGC20088.1"/>
    </source>
</evidence>
<evidence type="ECO:0000313" key="18">
    <source>
        <dbReference type="Proteomes" id="UP000251281"/>
    </source>
</evidence>
<feature type="binding site" evidence="8">
    <location>
        <begin position="134"/>
        <end position="138"/>
    </location>
    <ligand>
        <name>substrate</name>
    </ligand>
</feature>
<keyword evidence="5 8" id="KW-0408">Iron</keyword>
<dbReference type="GO" id="GO:0005737">
    <property type="term" value="C:cytoplasm"/>
    <property type="evidence" value="ECO:0007669"/>
    <property type="project" value="UniProtKB-SubCell"/>
</dbReference>
<feature type="binding site" evidence="8">
    <location>
        <position position="273"/>
    </location>
    <ligand>
        <name>substrate</name>
    </ligand>
</feature>
<dbReference type="NCBIfam" id="TIGR00329">
    <property type="entry name" value="gcp_kae1"/>
    <property type="match status" value="1"/>
</dbReference>
<comment type="function">
    <text evidence="8">Required for the formation of a threonylcarbamoyl group on adenosine at position 37 (t(6)A37) in tRNAs that read codons beginning with adenine. Is involved in the transfer of the threonylcarbamoyl moiety of threonylcarbamoyl-AMP (TC-AMP) to the N6 group of A37, together with TsaE and TsaB. TsaD likely plays a direct catalytic role in this reaction.</text>
</comment>
<feature type="binding site" evidence="8">
    <location>
        <position position="180"/>
    </location>
    <ligand>
        <name>substrate</name>
    </ligand>
</feature>
<dbReference type="SUPFAM" id="SSF53067">
    <property type="entry name" value="Actin-like ATPase domain"/>
    <property type="match status" value="2"/>
</dbReference>
<dbReference type="GO" id="GO:0002949">
    <property type="term" value="P:tRNA threonylcarbamoyladenosine modification"/>
    <property type="evidence" value="ECO:0007669"/>
    <property type="project" value="UniProtKB-UniRule"/>
</dbReference>
<dbReference type="Pfam" id="PF00814">
    <property type="entry name" value="TsaD"/>
    <property type="match status" value="1"/>
</dbReference>
<dbReference type="EMBL" id="PXUP01000012">
    <property type="protein sequence ID" value="RCH45348.1"/>
    <property type="molecule type" value="Genomic_DNA"/>
</dbReference>
<dbReference type="Proteomes" id="UP000095649">
    <property type="component" value="Unassembled WGS sequence"/>
</dbReference>
<dbReference type="Proteomes" id="UP000220157">
    <property type="component" value="Unassembled WGS sequence"/>
</dbReference>
<evidence type="ECO:0000256" key="7">
    <source>
        <dbReference type="ARBA" id="ARBA00048117"/>
    </source>
</evidence>
<dbReference type="InterPro" id="IPR043129">
    <property type="entry name" value="ATPase_NBD"/>
</dbReference>
<reference evidence="14 19" key="4">
    <citation type="submission" date="2018-03" db="EMBL/GenBank/DDBJ databases">
        <title>Complete genome sequencing of Faecalibacterium prausnitzii strains isolated from the human gut.</title>
        <authorList>
            <person name="Fitzgerald B.C."/>
            <person name="Shkoporov A.N."/>
            <person name="Ross P.R."/>
            <person name="Hill C."/>
        </authorList>
    </citation>
    <scope>NUCLEOTIDE SEQUENCE [LARGE SCALE GENOMIC DNA]</scope>
    <source>
        <strain evidence="13 18">APC923/51-1</strain>
        <strain evidence="14 19">ATCC 27768</strain>
    </source>
</reference>
<dbReference type="Proteomes" id="UP000251281">
    <property type="component" value="Unassembled WGS sequence"/>
</dbReference>
<evidence type="ECO:0000313" key="10">
    <source>
        <dbReference type="EMBL" id="CUN02619.1"/>
    </source>
</evidence>
<keyword evidence="4 8" id="KW-0479">Metal-binding</keyword>
<dbReference type="EC" id="2.3.1.234" evidence="8"/>
<evidence type="ECO:0000313" key="19">
    <source>
        <dbReference type="Proteomes" id="UP000252378"/>
    </source>
</evidence>
<dbReference type="CDD" id="cd24133">
    <property type="entry name" value="ASKHA_NBD_TsaD_bac"/>
    <property type="match status" value="1"/>
</dbReference>
<dbReference type="OrthoDB" id="9806197at2"/>
<accession>A0A173TKD9</accession>
<dbReference type="AlphaFoldDB" id="A0A173TKD9"/>
<evidence type="ECO:0000259" key="9">
    <source>
        <dbReference type="Pfam" id="PF00814"/>
    </source>
</evidence>
<comment type="subcellular location">
    <subcellularLocation>
        <location evidence="8">Cytoplasm</location>
    </subcellularLocation>
</comment>
<protein>
    <recommendedName>
        <fullName evidence="8">tRNA N6-adenosine threonylcarbamoyltransferase</fullName>
        <ecNumber evidence="8">2.3.1.234</ecNumber>
    </recommendedName>
    <alternativeName>
        <fullName evidence="8">N6-L-threonylcarbamoyladenine synthase</fullName>
        <shortName evidence="8">t(6)A synthase</shortName>
    </alternativeName>
    <alternativeName>
        <fullName evidence="8">t(6)A37 threonylcarbamoyladenosine biosynthesis protein TsaD</fullName>
    </alternativeName>
    <alternativeName>
        <fullName evidence="8">tRNA threonylcarbamoyladenosine biosynthesis protein TsaD</fullName>
    </alternativeName>
</protein>
<evidence type="ECO:0000256" key="2">
    <source>
        <dbReference type="ARBA" id="ARBA00022679"/>
    </source>
</evidence>
<feature type="binding site" evidence="8">
    <location>
        <position position="111"/>
    </location>
    <ligand>
        <name>Fe cation</name>
        <dbReference type="ChEBI" id="CHEBI:24875"/>
    </ligand>
</feature>
<comment type="catalytic activity">
    <reaction evidence="7 8">
        <text>L-threonylcarbamoyladenylate + adenosine(37) in tRNA = N(6)-L-threonylcarbamoyladenosine(37) in tRNA + AMP + H(+)</text>
        <dbReference type="Rhea" id="RHEA:37059"/>
        <dbReference type="Rhea" id="RHEA-COMP:10162"/>
        <dbReference type="Rhea" id="RHEA-COMP:10163"/>
        <dbReference type="ChEBI" id="CHEBI:15378"/>
        <dbReference type="ChEBI" id="CHEBI:73682"/>
        <dbReference type="ChEBI" id="CHEBI:74411"/>
        <dbReference type="ChEBI" id="CHEBI:74418"/>
        <dbReference type="ChEBI" id="CHEBI:456215"/>
        <dbReference type="EC" id="2.3.1.234"/>
    </reaction>
</comment>
<dbReference type="InterPro" id="IPR000905">
    <property type="entry name" value="Gcp-like_dom"/>
</dbReference>
<evidence type="ECO:0000313" key="14">
    <source>
        <dbReference type="EMBL" id="RCH45348.1"/>
    </source>
</evidence>
<keyword evidence="3 8" id="KW-0819">tRNA processing</keyword>
<evidence type="ECO:0000256" key="4">
    <source>
        <dbReference type="ARBA" id="ARBA00022723"/>
    </source>
</evidence>
<keyword evidence="2 8" id="KW-0808">Transferase</keyword>
<evidence type="ECO:0000313" key="21">
    <source>
        <dbReference type="Proteomes" id="UP000477010"/>
    </source>
</evidence>
<keyword evidence="1 8" id="KW-0963">Cytoplasm</keyword>
<evidence type="ECO:0000256" key="3">
    <source>
        <dbReference type="ARBA" id="ARBA00022694"/>
    </source>
</evidence>
<reference evidence="12 17" key="2">
    <citation type="journal article" date="2017" name="Front. Microbiol.">
        <title>New Insights into the Diversity of the Genus Faecalibacterium.</title>
        <authorList>
            <person name="Benevides L."/>
            <person name="Burman S."/>
            <person name="Martin R."/>
            <person name="Robert V."/>
            <person name="Thomas M."/>
            <person name="Miquel S."/>
            <person name="Chain F."/>
            <person name="Sokol H."/>
            <person name="Bermudez-Humaran L.G."/>
            <person name="Morrison M."/>
            <person name="Langella P."/>
            <person name="Azevedo V.A."/>
            <person name="Chatel J.M."/>
            <person name="Soares S."/>
        </authorList>
    </citation>
    <scope>NUCLEOTIDE SEQUENCE [LARGE SCALE GENOMIC DNA]</scope>
    <source>
        <strain evidence="12 17">CNCM I 4573</strain>
    </source>
</reference>
<reference evidence="10 16" key="1">
    <citation type="submission" date="2015-09" db="EMBL/GenBank/DDBJ databases">
        <authorList>
            <consortium name="Pathogen Informatics"/>
        </authorList>
    </citation>
    <scope>NUCLEOTIDE SEQUENCE [LARGE SCALE GENOMIC DNA]</scope>
    <source>
        <strain evidence="10 16">2789STDY5834970</strain>
    </source>
</reference>
<comment type="similarity">
    <text evidence="8">Belongs to the KAE1 / TsaD family.</text>
</comment>
<dbReference type="RefSeq" id="WP_055186061.1">
    <property type="nucleotide sequence ID" value="NZ_CP157369.1"/>
</dbReference>
<dbReference type="Gene3D" id="3.30.420.40">
    <property type="match status" value="2"/>
</dbReference>
<evidence type="ECO:0000313" key="20">
    <source>
        <dbReference type="Proteomes" id="UP000260733"/>
    </source>
</evidence>
<dbReference type="EMBL" id="CYXN01000011">
    <property type="protein sequence ID" value="CUN02619.1"/>
    <property type="molecule type" value="Genomic_DNA"/>
</dbReference>
<dbReference type="InterPro" id="IPR017861">
    <property type="entry name" value="KAE1/TsaD"/>
</dbReference>
<dbReference type="GO" id="GO:0061711">
    <property type="term" value="F:tRNA N(6)-L-threonylcarbamoyladenine synthase activity"/>
    <property type="evidence" value="ECO:0007669"/>
    <property type="project" value="UniProtKB-EC"/>
</dbReference>
<evidence type="ECO:0000313" key="17">
    <source>
        <dbReference type="Proteomes" id="UP000220157"/>
    </source>
</evidence>
<comment type="cofactor">
    <cofactor evidence="8">
        <name>Fe(2+)</name>
        <dbReference type="ChEBI" id="CHEBI:29033"/>
    </cofactor>
    <text evidence="8">Binds 1 Fe(2+) ion per subunit.</text>
</comment>
<dbReference type="FunFam" id="3.30.420.40:FF:000012">
    <property type="entry name" value="tRNA N6-adenosine threonylcarbamoyltransferase"/>
    <property type="match status" value="1"/>
</dbReference>
<sequence length="335" mass="35130">MIILGIESTCDETAAALVEDGRHLLSNVISTSVKEQALYGGVVPEIASRRHCEFISATVKKALLDAGKTIDDVDAVAVTFAPGLIGAVLVGVNFAKGLAYSAGKPLVPVHHLRGHIAALYLTHPELKPPFLCLVASGGHSHIVEVQDYTHYHILGHTVDDAAGEAFDKVARTLGLPYPGGPSVAAAAKTGDPKAYRLPVPHVEGKYNVSFSGLKTAVLNEVNKAQMKGEEVNVPDLAASFQERIAGILAEKLLLAAADTGAKQVCLAGGVAANGRLRQLVNDGAQKLGAKVYLPELKFCGDNGAMIAAQGYYQYIAGHTAGLELNGLPTLPIDYE</sequence>
<evidence type="ECO:0000313" key="11">
    <source>
        <dbReference type="EMBL" id="MSC80407.1"/>
    </source>
</evidence>
<dbReference type="InterPro" id="IPR022450">
    <property type="entry name" value="TsaD"/>
</dbReference>
<reference evidence="11 21" key="6">
    <citation type="journal article" date="2019" name="Nat. Med.">
        <title>A library of human gut bacterial isolates paired with longitudinal multiomics data enables mechanistic microbiome research.</title>
        <authorList>
            <person name="Poyet M."/>
            <person name="Groussin M."/>
            <person name="Gibbons S.M."/>
            <person name="Avila-Pacheco J."/>
            <person name="Jiang X."/>
            <person name="Kearney S.M."/>
            <person name="Perrotta A.R."/>
            <person name="Berdy B."/>
            <person name="Zhao S."/>
            <person name="Lieberman T.D."/>
            <person name="Swanson P.K."/>
            <person name="Smith M."/>
            <person name="Roesemann S."/>
            <person name="Alexander J.E."/>
            <person name="Rich S.A."/>
            <person name="Livny J."/>
            <person name="Vlamakis H."/>
            <person name="Clish C."/>
            <person name="Bullock K."/>
            <person name="Deik A."/>
            <person name="Scott J."/>
            <person name="Pierce K.A."/>
            <person name="Xavier R.J."/>
            <person name="Alm E.J."/>
        </authorList>
    </citation>
    <scope>NUCLEOTIDE SEQUENCE [LARGE SCALE GENOMIC DNA]</scope>
    <source>
        <strain evidence="11 21">BIOML-B9</strain>
    </source>
</reference>
<dbReference type="Proteomes" id="UP000477010">
    <property type="component" value="Unassembled WGS sequence"/>
</dbReference>
<feature type="domain" description="Gcp-like" evidence="9">
    <location>
        <begin position="24"/>
        <end position="307"/>
    </location>
</feature>
<dbReference type="PANTHER" id="PTHR11735">
    <property type="entry name" value="TRNA N6-ADENOSINE THREONYLCARBAMOYLTRANSFERASE"/>
    <property type="match status" value="1"/>
</dbReference>
<keyword evidence="6 8" id="KW-0012">Acyltransferase</keyword>
<dbReference type="EMBL" id="WKQE01000006">
    <property type="protein sequence ID" value="MSC80407.1"/>
    <property type="molecule type" value="Genomic_DNA"/>
</dbReference>
<evidence type="ECO:0000313" key="16">
    <source>
        <dbReference type="Proteomes" id="UP000095649"/>
    </source>
</evidence>
<feature type="binding site" evidence="8">
    <location>
        <position position="115"/>
    </location>
    <ligand>
        <name>Fe cation</name>
        <dbReference type="ChEBI" id="CHEBI:24875"/>
    </ligand>
</feature>
<evidence type="ECO:0000313" key="12">
    <source>
        <dbReference type="EMBL" id="PDX76496.1"/>
    </source>
</evidence>
<evidence type="ECO:0000256" key="1">
    <source>
        <dbReference type="ARBA" id="ARBA00022490"/>
    </source>
</evidence>
<dbReference type="EMBL" id="QVFB01000006">
    <property type="protein sequence ID" value="RGC20088.1"/>
    <property type="molecule type" value="Genomic_DNA"/>
</dbReference>
<dbReference type="EMBL" id="NMTW01000016">
    <property type="protein sequence ID" value="PDX76496.1"/>
    <property type="molecule type" value="Genomic_DNA"/>
</dbReference>
<proteinExistence type="inferred from homology"/>